<evidence type="ECO:0000313" key="1">
    <source>
        <dbReference type="EMBL" id="MPC96736.1"/>
    </source>
</evidence>
<dbReference type="Proteomes" id="UP000324222">
    <property type="component" value="Unassembled WGS sequence"/>
</dbReference>
<accession>A0A5B7JQX7</accession>
<gene>
    <name evidence="1" type="ORF">E2C01_092012</name>
</gene>
<dbReference type="EMBL" id="VSRR010107154">
    <property type="protein sequence ID" value="MPC96736.1"/>
    <property type="molecule type" value="Genomic_DNA"/>
</dbReference>
<keyword evidence="2" id="KW-1185">Reference proteome</keyword>
<proteinExistence type="predicted"/>
<organism evidence="1 2">
    <name type="scientific">Portunus trituberculatus</name>
    <name type="common">Swimming crab</name>
    <name type="synonym">Neptunus trituberculatus</name>
    <dbReference type="NCBI Taxonomy" id="210409"/>
    <lineage>
        <taxon>Eukaryota</taxon>
        <taxon>Metazoa</taxon>
        <taxon>Ecdysozoa</taxon>
        <taxon>Arthropoda</taxon>
        <taxon>Crustacea</taxon>
        <taxon>Multicrustacea</taxon>
        <taxon>Malacostraca</taxon>
        <taxon>Eumalacostraca</taxon>
        <taxon>Eucarida</taxon>
        <taxon>Decapoda</taxon>
        <taxon>Pleocyemata</taxon>
        <taxon>Brachyura</taxon>
        <taxon>Eubrachyura</taxon>
        <taxon>Portunoidea</taxon>
        <taxon>Portunidae</taxon>
        <taxon>Portuninae</taxon>
        <taxon>Portunus</taxon>
    </lineage>
</organism>
<reference evidence="1 2" key="1">
    <citation type="submission" date="2019-05" db="EMBL/GenBank/DDBJ databases">
        <title>Another draft genome of Portunus trituberculatus and its Hox gene families provides insights of decapod evolution.</title>
        <authorList>
            <person name="Jeong J.-H."/>
            <person name="Song I."/>
            <person name="Kim S."/>
            <person name="Choi T."/>
            <person name="Kim D."/>
            <person name="Ryu S."/>
            <person name="Kim W."/>
        </authorList>
    </citation>
    <scope>NUCLEOTIDE SEQUENCE [LARGE SCALE GENOMIC DNA]</scope>
    <source>
        <tissue evidence="1">Muscle</tissue>
    </source>
</reference>
<dbReference type="AlphaFoldDB" id="A0A5B7JQX7"/>
<evidence type="ECO:0000313" key="2">
    <source>
        <dbReference type="Proteomes" id="UP000324222"/>
    </source>
</evidence>
<comment type="caution">
    <text evidence="1">The sequence shown here is derived from an EMBL/GenBank/DDBJ whole genome shotgun (WGS) entry which is preliminary data.</text>
</comment>
<name>A0A5B7JQX7_PORTR</name>
<sequence>MNMETRHGILIFSETHQHRTSTASKGSFLSDTSFKGVFMVLVTNGAAVDNGTMRALGSEGSPSARVRILPTAHDCFHVDDQGVCNPSNYLWAQTRLSVTGKVC</sequence>
<protein>
    <submittedName>
        <fullName evidence="1">Uncharacterized protein</fullName>
    </submittedName>
</protein>